<dbReference type="Proteomes" id="UP000793456">
    <property type="component" value="Chromosome XV"/>
</dbReference>
<sequence>MDFLQRPHRIIDKSAVRDKQQDDSAAGRDRRQTPADFSNIYSKDLLPASHGEELTRGFLQELVNILLEYICKSNQRSSKLSSGLDVIGVAGEWLTSTANTNM</sequence>
<proteinExistence type="predicted"/>
<comment type="caution">
    <text evidence="1">The sequence shown here is derived from an EMBL/GenBank/DDBJ whole genome shotgun (WGS) entry which is preliminary data.</text>
</comment>
<evidence type="ECO:0000313" key="1">
    <source>
        <dbReference type="EMBL" id="TMS09626.1"/>
    </source>
</evidence>
<protein>
    <submittedName>
        <fullName evidence="1">Uncharacterized protein</fullName>
    </submittedName>
</protein>
<dbReference type="EMBL" id="CM011688">
    <property type="protein sequence ID" value="TMS09626.1"/>
    <property type="molecule type" value="Genomic_DNA"/>
</dbReference>
<reference evidence="1" key="1">
    <citation type="submission" date="2018-11" db="EMBL/GenBank/DDBJ databases">
        <title>The sequence and de novo assembly of Larimichthys crocea genome using PacBio and Hi-C technologies.</title>
        <authorList>
            <person name="Xu P."/>
            <person name="Chen B."/>
            <person name="Zhou Z."/>
            <person name="Ke Q."/>
            <person name="Wu Y."/>
            <person name="Bai H."/>
            <person name="Pu F."/>
        </authorList>
    </citation>
    <scope>NUCLEOTIDE SEQUENCE</scope>
    <source>
        <tissue evidence="1">Muscle</tissue>
    </source>
</reference>
<gene>
    <name evidence="1" type="ORF">E3U43_002285</name>
</gene>
<organism evidence="1 2">
    <name type="scientific">Larimichthys crocea</name>
    <name type="common">Large yellow croaker</name>
    <name type="synonym">Pseudosciaena crocea</name>
    <dbReference type="NCBI Taxonomy" id="215358"/>
    <lineage>
        <taxon>Eukaryota</taxon>
        <taxon>Metazoa</taxon>
        <taxon>Chordata</taxon>
        <taxon>Craniata</taxon>
        <taxon>Vertebrata</taxon>
        <taxon>Euteleostomi</taxon>
        <taxon>Actinopterygii</taxon>
        <taxon>Neopterygii</taxon>
        <taxon>Teleostei</taxon>
        <taxon>Neoteleostei</taxon>
        <taxon>Acanthomorphata</taxon>
        <taxon>Eupercaria</taxon>
        <taxon>Sciaenidae</taxon>
        <taxon>Larimichthys</taxon>
    </lineage>
</organism>
<accession>A0ACD3QQX8</accession>
<keyword evidence="2" id="KW-1185">Reference proteome</keyword>
<evidence type="ECO:0000313" key="2">
    <source>
        <dbReference type="Proteomes" id="UP000793456"/>
    </source>
</evidence>
<name>A0ACD3QQX8_LARCR</name>